<dbReference type="SUPFAM" id="SSF54909">
    <property type="entry name" value="Dimeric alpha+beta barrel"/>
    <property type="match status" value="1"/>
</dbReference>
<accession>A0A9E7C070</accession>
<feature type="domain" description="ABM" evidence="1">
    <location>
        <begin position="4"/>
        <end position="82"/>
    </location>
</feature>
<dbReference type="InterPro" id="IPR007138">
    <property type="entry name" value="ABM_dom"/>
</dbReference>
<dbReference type="GO" id="GO:0016491">
    <property type="term" value="F:oxidoreductase activity"/>
    <property type="evidence" value="ECO:0007669"/>
    <property type="project" value="InterPro"/>
</dbReference>
<evidence type="ECO:0000313" key="3">
    <source>
        <dbReference type="Proteomes" id="UP001162834"/>
    </source>
</evidence>
<sequence length="110" mass="12358">MYKIFAYWGAPKPEDVDAFEEHYLNVHCPIAASVPGIRRLILTRAEGFEGADGLHYRVAELGWDSKEALDECEQSEEWAALRADAGQMVERFGVTLENEMGEEVNALVAR</sequence>
<dbReference type="EMBL" id="CP087164">
    <property type="protein sequence ID" value="UGS36061.1"/>
    <property type="molecule type" value="Genomic_DNA"/>
</dbReference>
<dbReference type="Pfam" id="PF03992">
    <property type="entry name" value="ABM"/>
    <property type="match status" value="1"/>
</dbReference>
<name>A0A9E7C070_9ACTN</name>
<dbReference type="NCBIfam" id="TIGR02118">
    <property type="entry name" value="EthD family reductase"/>
    <property type="match status" value="1"/>
</dbReference>
<dbReference type="Gene3D" id="3.30.70.100">
    <property type="match status" value="1"/>
</dbReference>
<dbReference type="KEGG" id="sbae:DSM104329_02459"/>
<dbReference type="InterPro" id="IPR011008">
    <property type="entry name" value="Dimeric_a/b-barrel"/>
</dbReference>
<evidence type="ECO:0000259" key="1">
    <source>
        <dbReference type="Pfam" id="PF03992"/>
    </source>
</evidence>
<gene>
    <name evidence="2" type="ORF">DSM104329_02459</name>
</gene>
<evidence type="ECO:0000313" key="2">
    <source>
        <dbReference type="EMBL" id="UGS36061.1"/>
    </source>
</evidence>
<proteinExistence type="predicted"/>
<reference evidence="2" key="1">
    <citation type="journal article" date="2022" name="Int. J. Syst. Evol. Microbiol.">
        <title>Pseudomonas aegrilactucae sp. nov. and Pseudomonas morbosilactucae sp. nov., pathogens causing bacterial rot of lettuce in Japan.</title>
        <authorList>
            <person name="Sawada H."/>
            <person name="Fujikawa T."/>
            <person name="Satou M."/>
        </authorList>
    </citation>
    <scope>NUCLEOTIDE SEQUENCE</scope>
    <source>
        <strain evidence="2">0166_1</strain>
    </source>
</reference>
<dbReference type="RefSeq" id="WP_259315740.1">
    <property type="nucleotide sequence ID" value="NZ_CP087164.1"/>
</dbReference>
<dbReference type="InterPro" id="IPR009799">
    <property type="entry name" value="EthD_dom"/>
</dbReference>
<organism evidence="2 3">
    <name type="scientific">Capillimicrobium parvum</name>
    <dbReference type="NCBI Taxonomy" id="2884022"/>
    <lineage>
        <taxon>Bacteria</taxon>
        <taxon>Bacillati</taxon>
        <taxon>Actinomycetota</taxon>
        <taxon>Thermoleophilia</taxon>
        <taxon>Solirubrobacterales</taxon>
        <taxon>Capillimicrobiaceae</taxon>
        <taxon>Capillimicrobium</taxon>
    </lineage>
</organism>
<protein>
    <recommendedName>
        <fullName evidence="1">ABM domain-containing protein</fullName>
    </recommendedName>
</protein>
<dbReference type="Proteomes" id="UP001162834">
    <property type="component" value="Chromosome"/>
</dbReference>
<keyword evidence="3" id="KW-1185">Reference proteome</keyword>
<dbReference type="AlphaFoldDB" id="A0A9E7C070"/>